<dbReference type="EMBL" id="DVON01000156">
    <property type="protein sequence ID" value="HIV12865.1"/>
    <property type="molecule type" value="Genomic_DNA"/>
</dbReference>
<keyword evidence="2" id="KW-0378">Hydrolase</keyword>
<name>A0A9D1T5R9_9FIRM</name>
<dbReference type="NCBIfam" id="TIGR04274">
    <property type="entry name" value="hypoxanDNAglyco"/>
    <property type="match status" value="1"/>
</dbReference>
<dbReference type="Pfam" id="PF03167">
    <property type="entry name" value="UDG"/>
    <property type="match status" value="1"/>
</dbReference>
<dbReference type="Gene3D" id="3.40.470.10">
    <property type="entry name" value="Uracil-DNA glycosylase-like domain"/>
    <property type="match status" value="1"/>
</dbReference>
<reference evidence="2" key="2">
    <citation type="journal article" date="2021" name="PeerJ">
        <title>Extensive microbial diversity within the chicken gut microbiome revealed by metagenomics and culture.</title>
        <authorList>
            <person name="Gilroy R."/>
            <person name="Ravi A."/>
            <person name="Getino M."/>
            <person name="Pursley I."/>
            <person name="Horton D.L."/>
            <person name="Alikhan N.F."/>
            <person name="Baker D."/>
            <person name="Gharbi K."/>
            <person name="Hall N."/>
            <person name="Watson M."/>
            <person name="Adriaenssens E.M."/>
            <person name="Foster-Nyarko E."/>
            <person name="Jarju S."/>
            <person name="Secka A."/>
            <person name="Antonio M."/>
            <person name="Oren A."/>
            <person name="Chaudhuri R.R."/>
            <person name="La Ragione R."/>
            <person name="Hildebrand F."/>
            <person name="Pallen M.J."/>
        </authorList>
    </citation>
    <scope>NUCLEOTIDE SEQUENCE</scope>
    <source>
        <strain evidence="2">ChiBcec2-4451</strain>
    </source>
</reference>
<feature type="domain" description="Uracil-DNA glycosylase-like" evidence="1">
    <location>
        <begin position="9"/>
        <end position="159"/>
    </location>
</feature>
<reference evidence="2" key="1">
    <citation type="submission" date="2020-10" db="EMBL/GenBank/DDBJ databases">
        <authorList>
            <person name="Gilroy R."/>
        </authorList>
    </citation>
    <scope>NUCLEOTIDE SEQUENCE</scope>
    <source>
        <strain evidence="2">ChiBcec2-4451</strain>
    </source>
</reference>
<evidence type="ECO:0000313" key="3">
    <source>
        <dbReference type="Proteomes" id="UP000886723"/>
    </source>
</evidence>
<dbReference type="InterPro" id="IPR005122">
    <property type="entry name" value="Uracil-DNA_glycosylase-like"/>
</dbReference>
<dbReference type="InterPro" id="IPR036895">
    <property type="entry name" value="Uracil-DNA_glycosylase-like_sf"/>
</dbReference>
<dbReference type="SMART" id="SM00987">
    <property type="entry name" value="UreE_C"/>
    <property type="match status" value="1"/>
</dbReference>
<keyword evidence="2" id="KW-0326">Glycosidase</keyword>
<organism evidence="2 3">
    <name type="scientific">Candidatus Pullilachnospira stercoravium</name>
    <dbReference type="NCBI Taxonomy" id="2840913"/>
    <lineage>
        <taxon>Bacteria</taxon>
        <taxon>Bacillati</taxon>
        <taxon>Bacillota</taxon>
        <taxon>Clostridia</taxon>
        <taxon>Lachnospirales</taxon>
        <taxon>Lachnospiraceae</taxon>
        <taxon>Lachnospiraceae incertae sedis</taxon>
        <taxon>Candidatus Pullilachnospira</taxon>
    </lineage>
</organism>
<proteinExistence type="predicted"/>
<dbReference type="EC" id="3.2.2.15" evidence="2"/>
<accession>A0A9D1T5R9</accession>
<dbReference type="GO" id="GO:0033958">
    <property type="term" value="F:DNA-deoxyinosine glycosylase activity"/>
    <property type="evidence" value="ECO:0007669"/>
    <property type="project" value="UniProtKB-EC"/>
</dbReference>
<dbReference type="AlphaFoldDB" id="A0A9D1T5R9"/>
<dbReference type="CDD" id="cd10032">
    <property type="entry name" value="UDG-F6_HDG"/>
    <property type="match status" value="1"/>
</dbReference>
<evidence type="ECO:0000259" key="1">
    <source>
        <dbReference type="SMART" id="SM00986"/>
    </source>
</evidence>
<sequence>MEREIHPIPPLWNEESRILILGSFPSVKSREGRFFYHHPRNRFWAVMAKVLECPVPETVEEKKEMLLAHRTALWDVAASCSIHGSSDSSIRDVVPNDLGEILEHANINQIFTNGTTAFRLYRKYTEPITGRPAICLPSTSPANAAWSLQRLEGEWYRIRTYLDEQPAEADL</sequence>
<protein>
    <submittedName>
        <fullName evidence="2">DNA-deoxyinosine glycosylase</fullName>
        <ecNumber evidence="2">3.2.2.15</ecNumber>
    </submittedName>
</protein>
<dbReference type="InterPro" id="IPR026353">
    <property type="entry name" value="Hypoxan-DNA_Glyclase"/>
</dbReference>
<dbReference type="SMART" id="SM00986">
    <property type="entry name" value="UDG"/>
    <property type="match status" value="1"/>
</dbReference>
<dbReference type="Proteomes" id="UP000886723">
    <property type="component" value="Unassembled WGS sequence"/>
</dbReference>
<evidence type="ECO:0000313" key="2">
    <source>
        <dbReference type="EMBL" id="HIV12865.1"/>
    </source>
</evidence>
<comment type="caution">
    <text evidence="2">The sequence shown here is derived from an EMBL/GenBank/DDBJ whole genome shotgun (WGS) entry which is preliminary data.</text>
</comment>
<gene>
    <name evidence="2" type="ORF">IAA63_06970</name>
</gene>
<dbReference type="SUPFAM" id="SSF52141">
    <property type="entry name" value="Uracil-DNA glycosylase-like"/>
    <property type="match status" value="1"/>
</dbReference>